<dbReference type="RefSeq" id="XP_007511193.1">
    <property type="nucleotide sequence ID" value="XM_007511131.1"/>
</dbReference>
<dbReference type="InterPro" id="IPR036291">
    <property type="entry name" value="NAD(P)-bd_dom_sf"/>
</dbReference>
<keyword evidence="2" id="KW-0472">Membrane</keyword>
<dbReference type="Pfam" id="PF13460">
    <property type="entry name" value="NAD_binding_10"/>
    <property type="match status" value="1"/>
</dbReference>
<evidence type="ECO:0000313" key="4">
    <source>
        <dbReference type="EMBL" id="CCO66753.1"/>
    </source>
</evidence>
<dbReference type="AlphaFoldDB" id="K8F365"/>
<accession>K8F365</accession>
<gene>
    <name evidence="4" type="ORF">Bathy09g03760</name>
</gene>
<feature type="compositionally biased region" description="Low complexity" evidence="1">
    <location>
        <begin position="1"/>
        <end position="18"/>
    </location>
</feature>
<dbReference type="Proteomes" id="UP000198341">
    <property type="component" value="Chromosome 9"/>
</dbReference>
<feature type="compositionally biased region" description="Low complexity" evidence="1">
    <location>
        <begin position="308"/>
        <end position="330"/>
    </location>
</feature>
<dbReference type="eggNOG" id="KOG1203">
    <property type="taxonomic scope" value="Eukaryota"/>
</dbReference>
<feature type="domain" description="NAD(P)-binding" evidence="3">
    <location>
        <begin position="102"/>
        <end position="309"/>
    </location>
</feature>
<feature type="transmembrane region" description="Helical" evidence="2">
    <location>
        <begin position="440"/>
        <end position="461"/>
    </location>
</feature>
<dbReference type="Gene3D" id="3.40.50.720">
    <property type="entry name" value="NAD(P)-binding Rossmann-like Domain"/>
    <property type="match status" value="1"/>
</dbReference>
<evidence type="ECO:0000256" key="2">
    <source>
        <dbReference type="SAM" id="Phobius"/>
    </source>
</evidence>
<feature type="region of interest" description="Disordered" evidence="1">
    <location>
        <begin position="1"/>
        <end position="30"/>
    </location>
</feature>
<keyword evidence="5" id="KW-1185">Reference proteome</keyword>
<feature type="region of interest" description="Disordered" evidence="1">
    <location>
        <begin position="67"/>
        <end position="92"/>
    </location>
</feature>
<dbReference type="PANTHER" id="PTHR15020">
    <property type="entry name" value="FLAVIN REDUCTASE-RELATED"/>
    <property type="match status" value="1"/>
</dbReference>
<sequence length="479" mass="53826">MYSAIASFAAAQQRAPQKQQHHRSHHRQEEQRRRRLCCRFLYFRSSTTSKSRRSCGGFGEEAHIASRCDDDDGKTESDEEEVSEEERTTRNNNKKKSVCIVGGCGRIGSLITRTVLNDPERRYERVHVLTRNVNKCIAQNDTMKEENEEEGRLTFGECDVTNFTAEQLLESVKGYDEVVACFGAQRISKPFDWITNAENVDERHPKSVNFWGVRKLALAAKEGGCERFVRVTGMSVGYSAFDFIAVLLNNVLSMTIKFQLLGELAIREACVANDETKSSKRMSYTIVRPGNLTDWEGIDNNSDDEKNSGASSSSSTKSSRSSGGANNKKNNNNERVVVLTHGANHIDASKVSREDVAHIIFVALQNRKATENVTISIAGANKATAGMRSAFRWDPARGAYWETQAIDDANVQILSKWSDLDVRKFQPDEENDLKEKAHQFWAWSFLLSAFGVAYLFLRAIFSLVRFFMLSLTSSTFAAV</sequence>
<dbReference type="PANTHER" id="PTHR15020:SF43">
    <property type="entry name" value="NAD(P)-BINDING DOMAIN-CONTAINING PROTEIN"/>
    <property type="match status" value="1"/>
</dbReference>
<protein>
    <recommendedName>
        <fullName evidence="3">NAD(P)-binding domain-containing protein</fullName>
    </recommendedName>
</protein>
<organism evidence="4 5">
    <name type="scientific">Bathycoccus prasinos</name>
    <dbReference type="NCBI Taxonomy" id="41875"/>
    <lineage>
        <taxon>Eukaryota</taxon>
        <taxon>Viridiplantae</taxon>
        <taxon>Chlorophyta</taxon>
        <taxon>Mamiellophyceae</taxon>
        <taxon>Mamiellales</taxon>
        <taxon>Bathycoccaceae</taxon>
        <taxon>Bathycoccus</taxon>
    </lineage>
</organism>
<feature type="compositionally biased region" description="Acidic residues" evidence="1">
    <location>
        <begin position="69"/>
        <end position="84"/>
    </location>
</feature>
<dbReference type="InterPro" id="IPR016040">
    <property type="entry name" value="NAD(P)-bd_dom"/>
</dbReference>
<evidence type="ECO:0000259" key="3">
    <source>
        <dbReference type="Pfam" id="PF13460"/>
    </source>
</evidence>
<keyword evidence="2" id="KW-0812">Transmembrane</keyword>
<dbReference type="OrthoDB" id="419598at2759"/>
<dbReference type="GeneID" id="19013883"/>
<name>K8F365_9CHLO</name>
<evidence type="ECO:0000313" key="5">
    <source>
        <dbReference type="Proteomes" id="UP000198341"/>
    </source>
</evidence>
<dbReference type="SUPFAM" id="SSF51735">
    <property type="entry name" value="NAD(P)-binding Rossmann-fold domains"/>
    <property type="match status" value="1"/>
</dbReference>
<evidence type="ECO:0000256" key="1">
    <source>
        <dbReference type="SAM" id="MobiDB-lite"/>
    </source>
</evidence>
<feature type="region of interest" description="Disordered" evidence="1">
    <location>
        <begin position="295"/>
        <end position="333"/>
    </location>
</feature>
<keyword evidence="2" id="KW-1133">Transmembrane helix</keyword>
<proteinExistence type="predicted"/>
<dbReference type="STRING" id="41875.K8F365"/>
<dbReference type="KEGG" id="bpg:Bathy09g03760"/>
<reference evidence="4 5" key="1">
    <citation type="submission" date="2011-10" db="EMBL/GenBank/DDBJ databases">
        <authorList>
            <person name="Genoscope - CEA"/>
        </authorList>
    </citation>
    <scope>NUCLEOTIDE SEQUENCE [LARGE SCALE GENOMIC DNA]</scope>
    <source>
        <strain evidence="4 5">RCC 1105</strain>
    </source>
</reference>
<dbReference type="EMBL" id="FO082270">
    <property type="protein sequence ID" value="CCO66753.1"/>
    <property type="molecule type" value="Genomic_DNA"/>
</dbReference>